<dbReference type="InterPro" id="IPR017441">
    <property type="entry name" value="Protein_kinase_ATP_BS"/>
</dbReference>
<feature type="compositionally biased region" description="Basic and acidic residues" evidence="19">
    <location>
        <begin position="323"/>
        <end position="336"/>
    </location>
</feature>
<dbReference type="PRINTS" id="PR00109">
    <property type="entry name" value="TYRKINASE"/>
</dbReference>
<dbReference type="InterPro" id="IPR000421">
    <property type="entry name" value="FA58C"/>
</dbReference>
<comment type="catalytic activity">
    <reaction evidence="15 18">
        <text>L-tyrosyl-[protein] + ATP = O-phospho-L-tyrosyl-[protein] + ADP + H(+)</text>
        <dbReference type="Rhea" id="RHEA:10596"/>
        <dbReference type="Rhea" id="RHEA-COMP:10136"/>
        <dbReference type="Rhea" id="RHEA-COMP:20101"/>
        <dbReference type="ChEBI" id="CHEBI:15378"/>
        <dbReference type="ChEBI" id="CHEBI:30616"/>
        <dbReference type="ChEBI" id="CHEBI:46858"/>
        <dbReference type="ChEBI" id="CHEBI:61978"/>
        <dbReference type="ChEBI" id="CHEBI:456216"/>
        <dbReference type="EC" id="2.7.10.1"/>
    </reaction>
</comment>
<feature type="chain" id="PRO_5034013495" description="Tyrosine-protein kinase receptor" evidence="21">
    <location>
        <begin position="19"/>
        <end position="864"/>
    </location>
</feature>
<feature type="region of interest" description="Disordered" evidence="19">
    <location>
        <begin position="323"/>
        <end position="363"/>
    </location>
</feature>
<evidence type="ECO:0000256" key="5">
    <source>
        <dbReference type="ARBA" id="ARBA00022729"/>
    </source>
</evidence>
<dbReference type="GO" id="GO:0010976">
    <property type="term" value="P:positive regulation of neuron projection development"/>
    <property type="evidence" value="ECO:0007669"/>
    <property type="project" value="TreeGrafter"/>
</dbReference>
<dbReference type="GeneTree" id="ENSGT00940000159733"/>
<dbReference type="PROSITE" id="PS01286">
    <property type="entry name" value="FA58C_2"/>
    <property type="match status" value="1"/>
</dbReference>
<evidence type="ECO:0000256" key="16">
    <source>
        <dbReference type="ARBA" id="ARBA00061639"/>
    </source>
</evidence>
<dbReference type="InterPro" id="IPR020635">
    <property type="entry name" value="Tyr_kinase_cat_dom"/>
</dbReference>
<dbReference type="SMART" id="SM00231">
    <property type="entry name" value="FA58C"/>
    <property type="match status" value="1"/>
</dbReference>
<dbReference type="Pfam" id="PF21114">
    <property type="entry name" value="DDR1-2_DS-like"/>
    <property type="match status" value="1"/>
</dbReference>
<dbReference type="GO" id="GO:0005518">
    <property type="term" value="F:collagen binding"/>
    <property type="evidence" value="ECO:0007669"/>
    <property type="project" value="TreeGrafter"/>
</dbReference>
<keyword evidence="2" id="KW-1003">Cell membrane</keyword>
<keyword evidence="10 20" id="KW-0472">Membrane</keyword>
<dbReference type="Gene3D" id="2.60.120.260">
    <property type="entry name" value="Galactose-binding domain-like"/>
    <property type="match status" value="1"/>
</dbReference>
<dbReference type="PROSITE" id="PS50022">
    <property type="entry name" value="FA58C_3"/>
    <property type="match status" value="1"/>
</dbReference>
<feature type="domain" description="Protein kinase" evidence="22">
    <location>
        <begin position="620"/>
        <end position="864"/>
    </location>
</feature>
<keyword evidence="13 18" id="KW-0675">Receptor</keyword>
<feature type="binding site" evidence="17">
    <location>
        <position position="659"/>
    </location>
    <ligand>
        <name>ATP</name>
        <dbReference type="ChEBI" id="CHEBI:30616"/>
    </ligand>
</feature>
<dbReference type="PROSITE" id="PS00239">
    <property type="entry name" value="RECEPTOR_TYR_KIN_II"/>
    <property type="match status" value="1"/>
</dbReference>
<feature type="compositionally biased region" description="Basic and acidic residues" evidence="19">
    <location>
        <begin position="354"/>
        <end position="363"/>
    </location>
</feature>
<evidence type="ECO:0000313" key="24">
    <source>
        <dbReference type="Ensembl" id="ENSEBUP00000009989.1"/>
    </source>
</evidence>
<evidence type="ECO:0000256" key="19">
    <source>
        <dbReference type="SAM" id="MobiDB-lite"/>
    </source>
</evidence>
<dbReference type="SUPFAM" id="SSF49785">
    <property type="entry name" value="Galactose-binding domain-like"/>
    <property type="match status" value="1"/>
</dbReference>
<evidence type="ECO:0000256" key="11">
    <source>
        <dbReference type="ARBA" id="ARBA00023137"/>
    </source>
</evidence>
<dbReference type="Gene3D" id="2.60.120.1190">
    <property type="match status" value="1"/>
</dbReference>
<dbReference type="Gene3D" id="1.10.510.10">
    <property type="entry name" value="Transferase(Phosphotransferase) domain 1"/>
    <property type="match status" value="1"/>
</dbReference>
<evidence type="ECO:0000256" key="6">
    <source>
        <dbReference type="ARBA" id="ARBA00022741"/>
    </source>
</evidence>
<dbReference type="AlphaFoldDB" id="A0A8C4WSU5"/>
<dbReference type="Ensembl" id="ENSEBUT00000010524.1">
    <property type="protein sequence ID" value="ENSEBUP00000009989.1"/>
    <property type="gene ID" value="ENSEBUG00000006383.1"/>
</dbReference>
<feature type="compositionally biased region" description="Pro residues" evidence="19">
    <location>
        <begin position="536"/>
        <end position="545"/>
    </location>
</feature>
<dbReference type="Gene3D" id="3.30.200.20">
    <property type="entry name" value="Phosphorylase Kinase, domain 1"/>
    <property type="match status" value="1"/>
</dbReference>
<evidence type="ECO:0000256" key="15">
    <source>
        <dbReference type="ARBA" id="ARBA00051243"/>
    </source>
</evidence>
<keyword evidence="4 18" id="KW-0812">Transmembrane</keyword>
<evidence type="ECO:0000256" key="4">
    <source>
        <dbReference type="ARBA" id="ARBA00022692"/>
    </source>
</evidence>
<keyword evidence="6 17" id="KW-0547">Nucleotide-binding</keyword>
<evidence type="ECO:0000256" key="10">
    <source>
        <dbReference type="ARBA" id="ARBA00023136"/>
    </source>
</evidence>
<dbReference type="EC" id="2.7.10.1" evidence="18"/>
<evidence type="ECO:0000313" key="25">
    <source>
        <dbReference type="Proteomes" id="UP000694388"/>
    </source>
</evidence>
<evidence type="ECO:0000256" key="7">
    <source>
        <dbReference type="ARBA" id="ARBA00022777"/>
    </source>
</evidence>
<reference evidence="24" key="1">
    <citation type="submission" date="2025-08" db="UniProtKB">
        <authorList>
            <consortium name="Ensembl"/>
        </authorList>
    </citation>
    <scope>IDENTIFICATION</scope>
</reference>
<feature type="region of interest" description="Disordered" evidence="19">
    <location>
        <begin position="536"/>
        <end position="562"/>
    </location>
</feature>
<dbReference type="InterPro" id="IPR050122">
    <property type="entry name" value="RTK"/>
</dbReference>
<dbReference type="InterPro" id="IPR001245">
    <property type="entry name" value="Ser-Thr/Tyr_kinase_cat_dom"/>
</dbReference>
<evidence type="ECO:0000256" key="2">
    <source>
        <dbReference type="ARBA" id="ARBA00022475"/>
    </source>
</evidence>
<dbReference type="Proteomes" id="UP000694388">
    <property type="component" value="Unplaced"/>
</dbReference>
<evidence type="ECO:0000256" key="8">
    <source>
        <dbReference type="ARBA" id="ARBA00022840"/>
    </source>
</evidence>
<feature type="signal peptide" evidence="21">
    <location>
        <begin position="1"/>
        <end position="18"/>
    </location>
</feature>
<evidence type="ECO:0000256" key="21">
    <source>
        <dbReference type="SAM" id="SignalP"/>
    </source>
</evidence>
<dbReference type="PROSITE" id="PS00107">
    <property type="entry name" value="PROTEIN_KINASE_ATP"/>
    <property type="match status" value="1"/>
</dbReference>
<evidence type="ECO:0000256" key="14">
    <source>
        <dbReference type="ARBA" id="ARBA00023180"/>
    </source>
</evidence>
<dbReference type="GO" id="GO:0051897">
    <property type="term" value="P:positive regulation of phosphatidylinositol 3-kinase/protein kinase B signal transduction"/>
    <property type="evidence" value="ECO:0007669"/>
    <property type="project" value="TreeGrafter"/>
</dbReference>
<keyword evidence="25" id="KW-1185">Reference proteome</keyword>
<dbReference type="GO" id="GO:0038062">
    <property type="term" value="F:protein tyrosine kinase collagen receptor activity"/>
    <property type="evidence" value="ECO:0007669"/>
    <property type="project" value="TreeGrafter"/>
</dbReference>
<evidence type="ECO:0000256" key="1">
    <source>
        <dbReference type="ARBA" id="ARBA00004251"/>
    </source>
</evidence>
<dbReference type="PANTHER" id="PTHR24416:SF634">
    <property type="entry name" value="DISCOIDIN DOMAIN-CONTAINING RECEPTOR TYROSINE KINASE B"/>
    <property type="match status" value="1"/>
</dbReference>
<protein>
    <recommendedName>
        <fullName evidence="18">Tyrosine-protein kinase receptor</fullName>
        <ecNumber evidence="18">2.7.10.1</ecNumber>
    </recommendedName>
</protein>
<keyword evidence="5 21" id="KW-0732">Signal</keyword>
<organism evidence="24 25">
    <name type="scientific">Eptatretus burgeri</name>
    <name type="common">Inshore hagfish</name>
    <dbReference type="NCBI Taxonomy" id="7764"/>
    <lineage>
        <taxon>Eukaryota</taxon>
        <taxon>Metazoa</taxon>
        <taxon>Chordata</taxon>
        <taxon>Craniata</taxon>
        <taxon>Vertebrata</taxon>
        <taxon>Cyclostomata</taxon>
        <taxon>Myxini</taxon>
        <taxon>Myxiniformes</taxon>
        <taxon>Myxinidae</taxon>
        <taxon>Eptatretinae</taxon>
        <taxon>Eptatretus</taxon>
    </lineage>
</organism>
<evidence type="ECO:0000256" key="13">
    <source>
        <dbReference type="ARBA" id="ARBA00023170"/>
    </source>
</evidence>
<keyword evidence="18" id="KW-0597">Phosphoprotein</keyword>
<keyword evidence="8 17" id="KW-0067">ATP-binding</keyword>
<dbReference type="Pfam" id="PF07714">
    <property type="entry name" value="PK_Tyr_Ser-Thr"/>
    <property type="match status" value="2"/>
</dbReference>
<dbReference type="InterPro" id="IPR011009">
    <property type="entry name" value="Kinase-like_dom_sf"/>
</dbReference>
<dbReference type="PANTHER" id="PTHR24416">
    <property type="entry name" value="TYROSINE-PROTEIN KINASE RECEPTOR"/>
    <property type="match status" value="1"/>
</dbReference>
<evidence type="ECO:0000256" key="20">
    <source>
        <dbReference type="SAM" id="Phobius"/>
    </source>
</evidence>
<dbReference type="InterPro" id="IPR008979">
    <property type="entry name" value="Galactose-bd-like_sf"/>
</dbReference>
<comment type="similarity">
    <text evidence="16 18">Belongs to the protein kinase superfamily. Tyr protein kinase family. Insulin receptor subfamily.</text>
</comment>
<dbReference type="GO" id="GO:0005886">
    <property type="term" value="C:plasma membrane"/>
    <property type="evidence" value="ECO:0007669"/>
    <property type="project" value="UniProtKB-SubCell"/>
</dbReference>
<dbReference type="InterPro" id="IPR002011">
    <property type="entry name" value="Tyr_kinase_rcpt_2_CS"/>
</dbReference>
<dbReference type="Pfam" id="PF00754">
    <property type="entry name" value="F5_F8_type_C"/>
    <property type="match status" value="1"/>
</dbReference>
<dbReference type="InterPro" id="IPR000719">
    <property type="entry name" value="Prot_kinase_dom"/>
</dbReference>
<accession>A0A8C4WSU5</accession>
<keyword evidence="9 20" id="KW-1133">Transmembrane helix</keyword>
<evidence type="ECO:0000256" key="3">
    <source>
        <dbReference type="ARBA" id="ARBA00022679"/>
    </source>
</evidence>
<dbReference type="GO" id="GO:0005524">
    <property type="term" value="F:ATP binding"/>
    <property type="evidence" value="ECO:0007669"/>
    <property type="project" value="UniProtKB-UniRule"/>
</dbReference>
<dbReference type="FunFam" id="2.60.120.260:FF:000007">
    <property type="entry name" value="Discoidin domain receptor tyrosine kinase 1"/>
    <property type="match status" value="1"/>
</dbReference>
<evidence type="ECO:0000259" key="22">
    <source>
        <dbReference type="PROSITE" id="PS50011"/>
    </source>
</evidence>
<feature type="domain" description="F5/8 type C" evidence="23">
    <location>
        <begin position="25"/>
        <end position="179"/>
    </location>
</feature>
<sequence>MALLTFSLLSWLVAAALSQVDTDLCRYPLGMEDGSIADEDITASSEWNDSTGAKYARLRTEAGDGAWCATWPVAPGDGEFLQVDLGRLHLVTLVATQGRHAGGLGNEFARTYRLEYSRDSTRWLPWRNRRGEQVLRGNDNTQNVEIRELNPPMVARYVRMVPVTDRAMSVCLRLELYGCAWADGVVSYSAPEGHVMQWDGSPIHLNDSTYDGFISAGQMYGGLGQLTDGVWGRPDFPYTREANAPPGYDYVGWRNGSLEAGVLRMEFEFDSIRNFSAIKLHCATIPSIGAHPVHSAICDVRPTPGAPWEGRPLLAEKVEGETQWKGEEQGHVKGQGEQKGPLKGGELRGNMGGSKEKATDSSKKLNWKEMQETNDAHFTSLFLGYRSGIAVRCLFQLTGTWLLLSEISFISDFTQEYETDRLQPSFMAEATVTGPTLLSGSFPGSGVTQLPIGTSITESGLSPERPGNTALLIGCLLVIILLLVVIIILILWRQNWKKLLEKAPHRILEENMAVRLSLPSEAITLPRHRSLYKRVPPAPPLPPGYQQPLNLPHRRTDGSASDGGEYAELEMGVDGARHYAVADILDLQGVTGGNTYAVPAASSDGPFWDPQSLEVPREQLQLKEKLGEGQFGEVLLCAAKGLPGFTGDESVEDVLVAVKILREDASVSARSDFVKEIKTISRLCDPNIVRLLAVCLRDDPLVMVTEYMPHGDLHQFLERHKFQQDSTSHDAQNISLLPLMRIIIQIASGMKYLASLNYVHRDLATRNCLVGHDLTIKIADFGMSRNLYSSDYYRIQGRAVLPIRWMAWESILLQYLSYPEACPQPVYQLMLQCWKKESQERPVFQAIHKFLIEATNNIEAEESP</sequence>
<feature type="transmembrane region" description="Helical" evidence="20">
    <location>
        <begin position="470"/>
        <end position="492"/>
    </location>
</feature>
<dbReference type="FunFam" id="1.10.510.10:FF:000667">
    <property type="entry name" value="Tyrosine-protein kinase receptor"/>
    <property type="match status" value="1"/>
</dbReference>
<dbReference type="GO" id="GO:0043235">
    <property type="term" value="C:receptor complex"/>
    <property type="evidence" value="ECO:0007669"/>
    <property type="project" value="TreeGrafter"/>
</dbReference>
<keyword evidence="14" id="KW-0325">Glycoprotein</keyword>
<dbReference type="PROSITE" id="PS01285">
    <property type="entry name" value="FA58C_1"/>
    <property type="match status" value="1"/>
</dbReference>
<keyword evidence="7" id="KW-0418">Kinase</keyword>
<dbReference type="InterPro" id="IPR008266">
    <property type="entry name" value="Tyr_kinase_AS"/>
</dbReference>
<comment type="subcellular location">
    <subcellularLocation>
        <location evidence="1">Cell membrane</location>
        <topology evidence="1">Single-pass type I membrane protein</topology>
    </subcellularLocation>
</comment>
<dbReference type="SMART" id="SM00219">
    <property type="entry name" value="TyrKc"/>
    <property type="match status" value="1"/>
</dbReference>
<name>A0A8C4WSU5_EPTBU</name>
<dbReference type="PROSITE" id="PS00109">
    <property type="entry name" value="PROTEIN_KINASE_TYR"/>
    <property type="match status" value="1"/>
</dbReference>
<evidence type="ECO:0000256" key="18">
    <source>
        <dbReference type="RuleBase" id="RU000312"/>
    </source>
</evidence>
<dbReference type="PROSITE" id="PS50011">
    <property type="entry name" value="PROTEIN_KINASE_DOM"/>
    <property type="match status" value="1"/>
</dbReference>
<dbReference type="InterPro" id="IPR048525">
    <property type="entry name" value="DDR1-2_DS-like"/>
</dbReference>
<reference evidence="24" key="2">
    <citation type="submission" date="2025-09" db="UniProtKB">
        <authorList>
            <consortium name="Ensembl"/>
        </authorList>
    </citation>
    <scope>IDENTIFICATION</scope>
</reference>
<evidence type="ECO:0000256" key="9">
    <source>
        <dbReference type="ARBA" id="ARBA00022989"/>
    </source>
</evidence>
<keyword evidence="12" id="KW-1015">Disulfide bond</keyword>
<dbReference type="CDD" id="cd00057">
    <property type="entry name" value="FA58C"/>
    <property type="match status" value="1"/>
</dbReference>
<keyword evidence="11" id="KW-0829">Tyrosine-protein kinase</keyword>
<proteinExistence type="inferred from homology"/>
<evidence type="ECO:0000256" key="17">
    <source>
        <dbReference type="PROSITE-ProRule" id="PRU10141"/>
    </source>
</evidence>
<dbReference type="SUPFAM" id="SSF56112">
    <property type="entry name" value="Protein kinase-like (PK-like)"/>
    <property type="match status" value="1"/>
</dbReference>
<evidence type="ECO:0000256" key="12">
    <source>
        <dbReference type="ARBA" id="ARBA00023157"/>
    </source>
</evidence>
<evidence type="ECO:0000259" key="23">
    <source>
        <dbReference type="PROSITE" id="PS50022"/>
    </source>
</evidence>
<keyword evidence="3" id="KW-0808">Transferase</keyword>